<dbReference type="EnsemblMetazoa" id="RPRC001592-RA">
    <property type="protein sequence ID" value="RPRC001592-PA"/>
    <property type="gene ID" value="RPRC001592"/>
</dbReference>
<evidence type="ECO:0000259" key="5">
    <source>
        <dbReference type="Pfam" id="PF00135"/>
    </source>
</evidence>
<evidence type="ECO:0000313" key="6">
    <source>
        <dbReference type="EnsemblMetazoa" id="RPRC001592-PA"/>
    </source>
</evidence>
<dbReference type="InterPro" id="IPR029058">
    <property type="entry name" value="AB_hydrolase_fold"/>
</dbReference>
<keyword evidence="2" id="KW-0719">Serine esterase</keyword>
<comment type="similarity">
    <text evidence="1">Belongs to the type-B carboxylesterase/lipase family.</text>
</comment>
<sequence length="1007" mass="113779">MQAASSGPDIIQIEFITETTEGLLQGYALKARNGRTVIGFSGIPYAKPPIGALRFQDPEPPDKWDGIRQAQIYGNVCVQLINLIPAVRNIIIGNEDCLYLTVYTPKISSSSQYPVLVYFHGGAFAFGFGEIAHGPGFFMDHDVVLVTINYRLGSLGFLSMEDELLPGNFGLKDQNIALKWVQRNINNFGGNPNKVTIMGESAGGASVYYHMISPLSQGLYHGAISQSGTAFCPWAYSAPGLARKKAIKTADILGCPTDSTVDMVECLKIKHPYDIIGVHKNFIIWQNDPLTVFTPSPDPKAKNPFLPDEIHKLFPASVPWLTGCNNLEGLLKTAGFSVFRNSEKELEKQFSKLIPQILMYSDTSSNTHEVTNKLRRFYLDDNPVSSLTLRNFTEMVGDAWFVWPMIRSLKKHKGNNYVYYNTYIGKETLQSLFSSYRNVLNGTAHGDETLYLWDYSSVIEPHKGEDLKFSELLTKLWVNFATNGTPTPSGFEFAWPIWTAEHNKYVIFSNKGISEAEPFLEDQYFFLKRSGNVACGIQDPLPPKPWNGTLTKKVSKLCLQYLHPFYTKVIGSEDCLYLTVYTPKLNTTTLFPVTIYFHGGAFAFGAGQLEHGAQYMMDHNIVLVQVEYRLGAMGFLTMEDHVMSGNMGLKDQLMALKWVRNNIAQFHGDPNKVTLMGDSAGAASLFRGVISESGVSLAPWAITEPGVARRTAIKTAKSLKCPTDNTYEMLHCLQSVEVNNILSMYQRDDFLMNCGNPLFTFLPIIDSNSSTPFLPQNPFLMESAPVPWLTGCNSIDGFVLSGYFVSLPKWINFYGIIDIAFNQLMPKFLFYNSNKHATEISNKIRKFYFGNQEITSSSLKNLTNLFSDRFFFWPMMESLKLHDGPSYVYNFAYNSNLSYQFDHTSVRVLNGSDHEDETIFLWNVTHRFNQSFDKNDLELSEHLVKLFVDFVSYGTPTPAESEFKWPQWNNHDQRFISFGSNGTIIQDQKFYPHRMLFWSSLKQKELI</sequence>
<name>T1HC30_RHOPR</name>
<dbReference type="HOGENOM" id="CLU_321131_0_0_1"/>
<dbReference type="GO" id="GO:0052689">
    <property type="term" value="F:carboxylic ester hydrolase activity"/>
    <property type="evidence" value="ECO:0007669"/>
    <property type="project" value="UniProtKB-KW"/>
</dbReference>
<reference evidence="6" key="1">
    <citation type="submission" date="2015-05" db="UniProtKB">
        <authorList>
            <consortium name="EnsemblMetazoa"/>
        </authorList>
    </citation>
    <scope>IDENTIFICATION</scope>
</reference>
<dbReference type="EMBL" id="ACPB03012091">
    <property type="status" value="NOT_ANNOTATED_CDS"/>
    <property type="molecule type" value="Genomic_DNA"/>
</dbReference>
<evidence type="ECO:0000313" key="7">
    <source>
        <dbReference type="Proteomes" id="UP000015103"/>
    </source>
</evidence>
<evidence type="ECO:0000256" key="1">
    <source>
        <dbReference type="ARBA" id="ARBA00005964"/>
    </source>
</evidence>
<evidence type="ECO:0000256" key="2">
    <source>
        <dbReference type="ARBA" id="ARBA00022487"/>
    </source>
</evidence>
<feature type="domain" description="Carboxylesterase type B" evidence="5">
    <location>
        <begin position="538"/>
        <end position="994"/>
    </location>
</feature>
<dbReference type="Proteomes" id="UP000015103">
    <property type="component" value="Unassembled WGS sequence"/>
</dbReference>
<dbReference type="InterPro" id="IPR019826">
    <property type="entry name" value="Carboxylesterase_B_AS"/>
</dbReference>
<keyword evidence="3" id="KW-0378">Hydrolase</keyword>
<dbReference type="InterPro" id="IPR050309">
    <property type="entry name" value="Type-B_Carboxylest/Lipase"/>
</dbReference>
<dbReference type="AlphaFoldDB" id="T1HC30"/>
<accession>T1HC30</accession>
<protein>
    <recommendedName>
        <fullName evidence="5">Carboxylesterase type B domain-containing protein</fullName>
    </recommendedName>
</protein>
<dbReference type="eggNOG" id="KOG1516">
    <property type="taxonomic scope" value="Eukaryota"/>
</dbReference>
<keyword evidence="7" id="KW-1185">Reference proteome</keyword>
<feature type="domain" description="Carboxylesterase type B" evidence="5">
    <location>
        <begin position="17"/>
        <end position="511"/>
    </location>
</feature>
<dbReference type="ESTHER" id="rhopr-t1hc30.1">
    <property type="family name" value="Carb_B_Arthropoda"/>
</dbReference>
<dbReference type="PROSITE" id="PS00122">
    <property type="entry name" value="CARBOXYLESTERASE_B_1"/>
    <property type="match status" value="1"/>
</dbReference>
<dbReference type="OMA" id="PFSENTW"/>
<proteinExistence type="inferred from homology"/>
<keyword evidence="4" id="KW-0325">Glycoprotein</keyword>
<dbReference type="VEuPathDB" id="VectorBase:RPRC001592"/>
<evidence type="ECO:0000256" key="4">
    <source>
        <dbReference type="ARBA" id="ARBA00023180"/>
    </source>
</evidence>
<dbReference type="ESTHER" id="rhopr-t1hc30.2">
    <property type="family name" value="Carb_B_Arthropoda"/>
</dbReference>
<dbReference type="Pfam" id="PF00135">
    <property type="entry name" value="COesterase"/>
    <property type="match status" value="2"/>
</dbReference>
<dbReference type="STRING" id="13249.T1HC30"/>
<organism evidence="6 7">
    <name type="scientific">Rhodnius prolixus</name>
    <name type="common">Triatomid bug</name>
    <dbReference type="NCBI Taxonomy" id="13249"/>
    <lineage>
        <taxon>Eukaryota</taxon>
        <taxon>Metazoa</taxon>
        <taxon>Ecdysozoa</taxon>
        <taxon>Arthropoda</taxon>
        <taxon>Hexapoda</taxon>
        <taxon>Insecta</taxon>
        <taxon>Pterygota</taxon>
        <taxon>Neoptera</taxon>
        <taxon>Paraneoptera</taxon>
        <taxon>Hemiptera</taxon>
        <taxon>Heteroptera</taxon>
        <taxon>Panheteroptera</taxon>
        <taxon>Cimicomorpha</taxon>
        <taxon>Reduviidae</taxon>
        <taxon>Triatominae</taxon>
        <taxon>Rhodnius</taxon>
    </lineage>
</organism>
<dbReference type="SUPFAM" id="SSF53474">
    <property type="entry name" value="alpha/beta-Hydrolases"/>
    <property type="match status" value="2"/>
</dbReference>
<dbReference type="InParanoid" id="T1HC30"/>
<dbReference type="Gene3D" id="3.40.50.1820">
    <property type="entry name" value="alpha/beta hydrolase"/>
    <property type="match status" value="2"/>
</dbReference>
<evidence type="ECO:0000256" key="3">
    <source>
        <dbReference type="ARBA" id="ARBA00022801"/>
    </source>
</evidence>
<dbReference type="PANTHER" id="PTHR11559">
    <property type="entry name" value="CARBOXYLESTERASE"/>
    <property type="match status" value="1"/>
</dbReference>
<dbReference type="InterPro" id="IPR002018">
    <property type="entry name" value="CarbesteraseB"/>
</dbReference>